<organism evidence="5 6">
    <name type="scientific">Paspalum notatum var. saurae</name>
    <dbReference type="NCBI Taxonomy" id="547442"/>
    <lineage>
        <taxon>Eukaryota</taxon>
        <taxon>Viridiplantae</taxon>
        <taxon>Streptophyta</taxon>
        <taxon>Embryophyta</taxon>
        <taxon>Tracheophyta</taxon>
        <taxon>Spermatophyta</taxon>
        <taxon>Magnoliopsida</taxon>
        <taxon>Liliopsida</taxon>
        <taxon>Poales</taxon>
        <taxon>Poaceae</taxon>
        <taxon>PACMAD clade</taxon>
        <taxon>Panicoideae</taxon>
        <taxon>Andropogonodae</taxon>
        <taxon>Paspaleae</taxon>
        <taxon>Paspalinae</taxon>
        <taxon>Paspalum</taxon>
    </lineage>
</organism>
<evidence type="ECO:0000256" key="2">
    <source>
        <dbReference type="ARBA" id="ARBA00022989"/>
    </source>
</evidence>
<dbReference type="GO" id="GO:0022857">
    <property type="term" value="F:transmembrane transporter activity"/>
    <property type="evidence" value="ECO:0007669"/>
    <property type="project" value="InterPro"/>
</dbReference>
<name>A0AAQ3TAZ7_PASNO</name>
<keyword evidence="1 4" id="KW-0812">Transmembrane</keyword>
<dbReference type="InterPro" id="IPR030184">
    <property type="entry name" value="WAT1-related"/>
</dbReference>
<evidence type="ECO:0000256" key="1">
    <source>
        <dbReference type="ARBA" id="ARBA00022692"/>
    </source>
</evidence>
<proteinExistence type="predicted"/>
<gene>
    <name evidence="5" type="ORF">U9M48_018838</name>
</gene>
<keyword evidence="3 4" id="KW-0472">Membrane</keyword>
<feature type="transmembrane region" description="Helical" evidence="4">
    <location>
        <begin position="12"/>
        <end position="34"/>
    </location>
</feature>
<dbReference type="EMBL" id="CP144748">
    <property type="protein sequence ID" value="WVZ70148.1"/>
    <property type="molecule type" value="Genomic_DNA"/>
</dbReference>
<dbReference type="AlphaFoldDB" id="A0AAQ3TAZ7"/>
<sequence length="103" mass="11881">MGRMETLNLKRFHGIAKACGVLFSIAGVIVLAFYQGPEFRSFNHHNIFHHTSNFHTGITAHPTRLWILGIFLTTLSTTSWALWTVLQVRIFQELICKFRDHGR</sequence>
<protein>
    <submittedName>
        <fullName evidence="5">Uncharacterized protein</fullName>
    </submittedName>
</protein>
<dbReference type="Proteomes" id="UP001341281">
    <property type="component" value="Chromosome 04"/>
</dbReference>
<feature type="transmembrane region" description="Helical" evidence="4">
    <location>
        <begin position="65"/>
        <end position="86"/>
    </location>
</feature>
<evidence type="ECO:0000256" key="3">
    <source>
        <dbReference type="ARBA" id="ARBA00023136"/>
    </source>
</evidence>
<dbReference type="GO" id="GO:0016020">
    <property type="term" value="C:membrane"/>
    <property type="evidence" value="ECO:0007669"/>
    <property type="project" value="InterPro"/>
</dbReference>
<evidence type="ECO:0000313" key="6">
    <source>
        <dbReference type="Proteomes" id="UP001341281"/>
    </source>
</evidence>
<keyword evidence="6" id="KW-1185">Reference proteome</keyword>
<reference evidence="5 6" key="1">
    <citation type="submission" date="2024-02" db="EMBL/GenBank/DDBJ databases">
        <title>High-quality chromosome-scale genome assembly of Pensacola bahiagrass (Paspalum notatum Flugge var. saurae).</title>
        <authorList>
            <person name="Vega J.M."/>
            <person name="Podio M."/>
            <person name="Orjuela J."/>
            <person name="Siena L.A."/>
            <person name="Pessino S.C."/>
            <person name="Combes M.C."/>
            <person name="Mariac C."/>
            <person name="Albertini E."/>
            <person name="Pupilli F."/>
            <person name="Ortiz J.P.A."/>
            <person name="Leblanc O."/>
        </authorList>
    </citation>
    <scope>NUCLEOTIDE SEQUENCE [LARGE SCALE GENOMIC DNA]</scope>
    <source>
        <strain evidence="5">R1</strain>
        <tissue evidence="5">Leaf</tissue>
    </source>
</reference>
<evidence type="ECO:0000256" key="4">
    <source>
        <dbReference type="SAM" id="Phobius"/>
    </source>
</evidence>
<dbReference type="PANTHER" id="PTHR31218">
    <property type="entry name" value="WAT1-RELATED PROTEIN"/>
    <property type="match status" value="1"/>
</dbReference>
<accession>A0AAQ3TAZ7</accession>
<keyword evidence="2 4" id="KW-1133">Transmembrane helix</keyword>
<evidence type="ECO:0000313" key="5">
    <source>
        <dbReference type="EMBL" id="WVZ70148.1"/>
    </source>
</evidence>